<keyword evidence="1" id="KW-1133">Transmembrane helix</keyword>
<dbReference type="Proteomes" id="UP000013526">
    <property type="component" value="Unassembled WGS sequence"/>
</dbReference>
<comment type="caution">
    <text evidence="2">The sequence shown here is derived from an EMBL/GenBank/DDBJ whole genome shotgun (WGS) entry which is preliminary data.</text>
</comment>
<feature type="transmembrane region" description="Helical" evidence="1">
    <location>
        <begin position="7"/>
        <end position="28"/>
    </location>
</feature>
<keyword evidence="1" id="KW-0812">Transmembrane</keyword>
<feature type="transmembrane region" description="Helical" evidence="1">
    <location>
        <begin position="88"/>
        <end position="108"/>
    </location>
</feature>
<evidence type="ECO:0000313" key="3">
    <source>
        <dbReference type="Proteomes" id="UP000013526"/>
    </source>
</evidence>
<dbReference type="EMBL" id="AQGQ01000094">
    <property type="protein sequence ID" value="EOD54606.1"/>
    <property type="molecule type" value="Genomic_DNA"/>
</dbReference>
<evidence type="ECO:0000313" key="2">
    <source>
        <dbReference type="EMBL" id="EOD54606.1"/>
    </source>
</evidence>
<name>R1H1U8_9GAMM</name>
<reference evidence="2 3" key="1">
    <citation type="journal article" date="2013" name="Genome Announc.">
        <title>Draft Genome Sequence of Aeromonas molluscorum Strain 848TT, Isolated from Bivalve Molluscs.</title>
        <authorList>
            <person name="Spataro N."/>
            <person name="Farfan M."/>
            <person name="Albarral V."/>
            <person name="Sanglas A."/>
            <person name="Loren J.G."/>
            <person name="Fuste M.C."/>
            <person name="Bosch E."/>
        </authorList>
    </citation>
    <scope>NUCLEOTIDE SEQUENCE [LARGE SCALE GENOMIC DNA]</scope>
    <source>
        <strain evidence="2 3">848</strain>
    </source>
</reference>
<protein>
    <recommendedName>
        <fullName evidence="4">DUF2069 domain-containing protein</fullName>
    </recommendedName>
</protein>
<organism evidence="2 3">
    <name type="scientific">Aeromonas molluscorum 848</name>
    <dbReference type="NCBI Taxonomy" id="1268236"/>
    <lineage>
        <taxon>Bacteria</taxon>
        <taxon>Pseudomonadati</taxon>
        <taxon>Pseudomonadota</taxon>
        <taxon>Gammaproteobacteria</taxon>
        <taxon>Aeromonadales</taxon>
        <taxon>Aeromonadaceae</taxon>
        <taxon>Aeromonas</taxon>
    </lineage>
</organism>
<sequence length="165" mass="18902">MTTFQARLLTLVGFLGLLAWVIIWHVWLSPHPELNPWLLPVIWTVPLLFPLKGIVQGNPYTHAWGNFVLMPYFLHSLTLITADEGERWLAVVELVFTILAFIGTIYYARLRGRELGVEHSQEERDAALGCRSPKTPLGAFFYGRWISGKWGRACHSCWVKRIRSG</sequence>
<evidence type="ECO:0008006" key="4">
    <source>
        <dbReference type="Google" id="ProtNLM"/>
    </source>
</evidence>
<keyword evidence="3" id="KW-1185">Reference proteome</keyword>
<dbReference type="OrthoDB" id="5569826at2"/>
<dbReference type="InterPro" id="IPR018643">
    <property type="entry name" value="DUF2069_membrane"/>
</dbReference>
<gene>
    <name evidence="2" type="ORF">G113_13413</name>
</gene>
<dbReference type="AlphaFoldDB" id="R1H1U8"/>
<accession>R1H1U8</accession>
<proteinExistence type="predicted"/>
<keyword evidence="1" id="KW-0472">Membrane</keyword>
<evidence type="ECO:0000256" key="1">
    <source>
        <dbReference type="SAM" id="Phobius"/>
    </source>
</evidence>
<dbReference type="Pfam" id="PF09842">
    <property type="entry name" value="DUF2069"/>
    <property type="match status" value="1"/>
</dbReference>